<dbReference type="InterPro" id="IPR029460">
    <property type="entry name" value="DNAPol_HHH"/>
</dbReference>
<dbReference type="PANTHER" id="PTHR32294:SF0">
    <property type="entry name" value="DNA POLYMERASE III SUBUNIT ALPHA"/>
    <property type="match status" value="1"/>
</dbReference>
<gene>
    <name evidence="13" type="ORF">ADU70_0565</name>
    <name evidence="14" type="ORF">ADU72_2164</name>
</gene>
<keyword evidence="6 13" id="KW-0548">Nucleotidyltransferase</keyword>
<evidence type="ECO:0000256" key="10">
    <source>
        <dbReference type="ARBA" id="ARBA00026073"/>
    </source>
</evidence>
<dbReference type="SMART" id="SM00481">
    <property type="entry name" value="POLIIIAc"/>
    <property type="match status" value="1"/>
</dbReference>
<comment type="similarity">
    <text evidence="2">Belongs to the DNA polymerase type-C family. DnaE subfamily.</text>
</comment>
<dbReference type="GO" id="GO:0006260">
    <property type="term" value="P:DNA replication"/>
    <property type="evidence" value="ECO:0007669"/>
    <property type="project" value="UniProtKB-KW"/>
</dbReference>
<dbReference type="InterPro" id="IPR004805">
    <property type="entry name" value="DnaE2/DnaE/PolC"/>
</dbReference>
<dbReference type="Pfam" id="PF01336">
    <property type="entry name" value="tRNA_anti-codon"/>
    <property type="match status" value="1"/>
</dbReference>
<dbReference type="Gene3D" id="3.20.20.140">
    <property type="entry name" value="Metal-dependent hydrolases"/>
    <property type="match status" value="1"/>
</dbReference>
<comment type="subunit">
    <text evidence="10">DNA polymerase III contains a core (composed of alpha, epsilon and theta chains) that associates with a tau subunit. This core dimerizes to form the POLIII' complex. PolIII' associates with the gamma complex (composed of gamma, delta, delta', psi and chi chains) and with the beta chain to form the complete DNA polymerase III complex.</text>
</comment>
<reference evidence="15 16" key="1">
    <citation type="journal article" date="2016" name="PLoS ONE">
        <title>The Identification of Novel Diagnostic Marker Genes for the Detection of Beer Spoiling Pediococcus damnosus Strains Using the BlAst Diagnostic Gene findEr.</title>
        <authorList>
            <person name="Behr J."/>
            <person name="Geissler A.J."/>
            <person name="Schmid J."/>
            <person name="Zehe A."/>
            <person name="Vogel R.F."/>
        </authorList>
    </citation>
    <scope>NUCLEOTIDE SEQUENCE [LARGE SCALE GENOMIC DNA]</scope>
    <source>
        <strain evidence="13 16">TMW 2.1533</strain>
        <strain evidence="14 15">TMW 2.1535</strain>
    </source>
</reference>
<dbReference type="KEGG" id="pdm:ADU72_2164"/>
<dbReference type="InterPro" id="IPR016195">
    <property type="entry name" value="Pol/histidinol_Pase-like"/>
</dbReference>
<dbReference type="Pfam" id="PF07733">
    <property type="entry name" value="DNA_pol3_alpha"/>
    <property type="match status" value="1"/>
</dbReference>
<dbReference type="InterPro" id="IPR004013">
    <property type="entry name" value="PHP_dom"/>
</dbReference>
<evidence type="ECO:0000256" key="2">
    <source>
        <dbReference type="ARBA" id="ARBA00009496"/>
    </source>
</evidence>
<dbReference type="OrthoDB" id="9803237at2"/>
<proteinExistence type="inferred from homology"/>
<name>A0A0R2HV77_9LACO</name>
<evidence type="ECO:0000256" key="5">
    <source>
        <dbReference type="ARBA" id="ARBA00022679"/>
    </source>
</evidence>
<organism evidence="13 16">
    <name type="scientific">Pediococcus damnosus</name>
    <dbReference type="NCBI Taxonomy" id="51663"/>
    <lineage>
        <taxon>Bacteria</taxon>
        <taxon>Bacillati</taxon>
        <taxon>Bacillota</taxon>
        <taxon>Bacilli</taxon>
        <taxon>Lactobacillales</taxon>
        <taxon>Lactobacillaceae</taxon>
        <taxon>Pediococcus</taxon>
    </lineage>
</organism>
<evidence type="ECO:0000256" key="11">
    <source>
        <dbReference type="ARBA" id="ARBA00049244"/>
    </source>
</evidence>
<evidence type="ECO:0000313" key="14">
    <source>
        <dbReference type="EMBL" id="AMV68085.1"/>
    </source>
</evidence>
<evidence type="ECO:0000256" key="4">
    <source>
        <dbReference type="ARBA" id="ARBA00019114"/>
    </source>
</evidence>
<dbReference type="InterPro" id="IPR040982">
    <property type="entry name" value="DNA_pol3_finger"/>
</dbReference>
<dbReference type="Gene3D" id="1.10.10.1600">
    <property type="entry name" value="Bacterial DNA polymerase III alpha subunit, thumb domain"/>
    <property type="match status" value="1"/>
</dbReference>
<dbReference type="EMBL" id="CP012288">
    <property type="protein sequence ID" value="AMV68085.1"/>
    <property type="molecule type" value="Genomic_DNA"/>
</dbReference>
<dbReference type="InterPro" id="IPR012340">
    <property type="entry name" value="NA-bd_OB-fold"/>
</dbReference>
<evidence type="ECO:0000256" key="9">
    <source>
        <dbReference type="ARBA" id="ARBA00025611"/>
    </source>
</evidence>
<dbReference type="RefSeq" id="WP_056985996.1">
    <property type="nucleotide sequence ID" value="NZ_BAAAXI010000187.1"/>
</dbReference>
<dbReference type="EC" id="2.7.7.7" evidence="3"/>
<evidence type="ECO:0000313" key="13">
    <source>
        <dbReference type="EMBL" id="AMV62065.1"/>
    </source>
</evidence>
<dbReference type="GO" id="GO:0005737">
    <property type="term" value="C:cytoplasm"/>
    <property type="evidence" value="ECO:0007669"/>
    <property type="project" value="UniProtKB-SubCell"/>
</dbReference>
<dbReference type="Pfam" id="PF02811">
    <property type="entry name" value="PHP"/>
    <property type="match status" value="1"/>
</dbReference>
<dbReference type="PANTHER" id="PTHR32294">
    <property type="entry name" value="DNA POLYMERASE III SUBUNIT ALPHA"/>
    <property type="match status" value="1"/>
</dbReference>
<dbReference type="InterPro" id="IPR041931">
    <property type="entry name" value="DNA_pol3_alpha_thumb_dom"/>
</dbReference>
<keyword evidence="7" id="KW-0235">DNA replication</keyword>
<comment type="catalytic activity">
    <reaction evidence="11">
        <text>DNA(n) + a 2'-deoxyribonucleoside 5'-triphosphate = DNA(n+1) + diphosphate</text>
        <dbReference type="Rhea" id="RHEA:22508"/>
        <dbReference type="Rhea" id="RHEA-COMP:17339"/>
        <dbReference type="Rhea" id="RHEA-COMP:17340"/>
        <dbReference type="ChEBI" id="CHEBI:33019"/>
        <dbReference type="ChEBI" id="CHEBI:61560"/>
        <dbReference type="ChEBI" id="CHEBI:173112"/>
        <dbReference type="EC" id="2.7.7.7"/>
    </reaction>
</comment>
<dbReference type="InterPro" id="IPR003141">
    <property type="entry name" value="Pol/His_phosphatase_N"/>
</dbReference>
<dbReference type="Pfam" id="PF17657">
    <property type="entry name" value="DNA_pol3_finger"/>
    <property type="match status" value="1"/>
</dbReference>
<feature type="domain" description="Polymerase/histidinol phosphatase N-terminal" evidence="12">
    <location>
        <begin position="4"/>
        <end position="71"/>
    </location>
</feature>
<dbReference type="NCBIfam" id="NF004226">
    <property type="entry name" value="PRK05673.1"/>
    <property type="match status" value="1"/>
</dbReference>
<dbReference type="InterPro" id="IPR004365">
    <property type="entry name" value="NA-bd_OB_tRNA"/>
</dbReference>
<comment type="subcellular location">
    <subcellularLocation>
        <location evidence="1">Cytoplasm</location>
    </subcellularLocation>
</comment>
<dbReference type="CDD" id="cd04485">
    <property type="entry name" value="DnaE_OBF"/>
    <property type="match status" value="1"/>
</dbReference>
<dbReference type="SUPFAM" id="SSF89550">
    <property type="entry name" value="PHP domain-like"/>
    <property type="match status" value="1"/>
</dbReference>
<accession>A0A0R2HV77</accession>
<keyword evidence="5 13" id="KW-0808">Transferase</keyword>
<comment type="function">
    <text evidence="9">DNA polymerase III is a complex, multichain enzyme responsible for most of the replicative synthesis in bacteria. This DNA polymerase also exhibits 3' to 5' exonuclease activity. The alpha chain is the DNA polymerase.</text>
</comment>
<keyword evidence="8" id="KW-0239">DNA-directed DNA polymerase</keyword>
<evidence type="ECO:0000256" key="8">
    <source>
        <dbReference type="ARBA" id="ARBA00022932"/>
    </source>
</evidence>
<dbReference type="Gene3D" id="2.40.50.140">
    <property type="entry name" value="Nucleic acid-binding proteins"/>
    <property type="match status" value="1"/>
</dbReference>
<evidence type="ECO:0000256" key="6">
    <source>
        <dbReference type="ARBA" id="ARBA00022695"/>
    </source>
</evidence>
<dbReference type="Gene3D" id="1.10.150.870">
    <property type="match status" value="1"/>
</dbReference>
<evidence type="ECO:0000256" key="7">
    <source>
        <dbReference type="ARBA" id="ARBA00022705"/>
    </source>
</evidence>
<dbReference type="GO" id="GO:0003676">
    <property type="term" value="F:nucleic acid binding"/>
    <property type="evidence" value="ECO:0007669"/>
    <property type="project" value="InterPro"/>
</dbReference>
<evidence type="ECO:0000259" key="12">
    <source>
        <dbReference type="SMART" id="SM00481"/>
    </source>
</evidence>
<evidence type="ECO:0000313" key="15">
    <source>
        <dbReference type="Proteomes" id="UP000076244"/>
    </source>
</evidence>
<dbReference type="Proteomes" id="UP000076244">
    <property type="component" value="Chromosome"/>
</dbReference>
<dbReference type="NCBIfam" id="TIGR00594">
    <property type="entry name" value="polc"/>
    <property type="match status" value="1"/>
</dbReference>
<dbReference type="AlphaFoldDB" id="A0A0R2HV77"/>
<sequence length="1119" mass="125948">MAFVPLQVMSSFSLLQSTTRITELAKEAKKRGFEALALTDNNIMYGLVDFYNACKKEGIKPILGLKLDLFGSIDSDNHFPILLLAKDQTGYRHLMKISTIKNTQPTDTNLYYKQIAEFLTNLIVIFPAKGSELVTLVERGDPSAAQQLIKQIQAQTDENSVLVGVNAQQSTVLQNTLQQIAQTTHASAVVVPEVNYLNSTDHFATQVLRDIDKGETIRNPEQFENYQGDNWLRPEKDYEAIYKENNLTSAMEMTVAVADQCNVTLNFKKPELPAFTVPDGLDSKAYLTQLTQKGLEKRLKNQNVDKASYQKRLGHELSVIDQMGFDDYFLIVWDVMDFAHHHEITTGPGRGSAAGSLVAYTLQITDVDPLQYDLLFERFLNPERSQMPDIDLDIPDNKRDEILKYVHDKYGHNHVSQIITFGTLAAKQALRDVGRVFGMAPYEINDLSKLVPNVLKITLKEAVKESQKLQNWIADSSKNKLLFEIAQQIEGLPRHYSTHAAGVVLSAQNLSDVVPLQSGSDELLLTQYPKDTVEALGLLKMDFLGLRNLSIMANAIKIIQKNGKPDFKISDVKLDDPKTLTLFQNADTTGVFQFESSGIRNVLQQLHPETFELVAAVDALYRPGPMENIETFIKRKKGLEPVQHLDPSLEPILKGTYGILVYQEQVMQVASVMGGFSLGEADLLRRAMSKKKRTVIDDMKTKFISGASHKGYSKDTAIQVYDYIEKFANYGFNKSHAVAYSKLAFELAFLKAHYPAAFFAALLNSVINNPSQIKRYLMEARQHGVKVLAPNVNLSQAYFILKDGQIIFGLACIKGARRDFITDVLQERKQNGPFKDLQAFLQRIPTKWLKQDLMESLIYAGAFDSFGYNRAELLQVLPDLLNGVALSGSSMSLFEKLTPKIVRKPDLSLEEKLQKENEILGAYLSGHPVEQYNQLRTKFKITNIIDLAVNQSVTCLIYMTKMRVIRTKRGTQMAFITGSDLTGEIDITVFPEQYQQATDMLKKGKVLLIQGKVDERNGLQVVANHIQLASQLSIKQPKQRWVLRFNESDDITTKEQQLRTILQTNPGPVPVLLFYPFNDKKVLLEKRFWASNSEKTNSALTSLLGKENVVLQSIKSTDI</sequence>
<dbReference type="EMBL" id="CP012275">
    <property type="protein sequence ID" value="AMV62065.1"/>
    <property type="molecule type" value="Genomic_DNA"/>
</dbReference>
<dbReference type="GO" id="GO:0003887">
    <property type="term" value="F:DNA-directed DNA polymerase activity"/>
    <property type="evidence" value="ECO:0007669"/>
    <property type="project" value="UniProtKB-KW"/>
</dbReference>
<evidence type="ECO:0000256" key="3">
    <source>
        <dbReference type="ARBA" id="ARBA00012417"/>
    </source>
</evidence>
<protein>
    <recommendedName>
        <fullName evidence="4">DNA polymerase III subunit alpha</fullName>
        <ecNumber evidence="3">2.7.7.7</ecNumber>
    </recommendedName>
</protein>
<evidence type="ECO:0000313" key="16">
    <source>
        <dbReference type="Proteomes" id="UP000076405"/>
    </source>
</evidence>
<dbReference type="Proteomes" id="UP000076405">
    <property type="component" value="Chromosome"/>
</dbReference>
<dbReference type="InterPro" id="IPR011708">
    <property type="entry name" value="DNA_pol3_alpha_NTPase_dom"/>
</dbReference>
<evidence type="ECO:0000256" key="1">
    <source>
        <dbReference type="ARBA" id="ARBA00004496"/>
    </source>
</evidence>
<dbReference type="CDD" id="cd07431">
    <property type="entry name" value="PHP_PolIIIA"/>
    <property type="match status" value="1"/>
</dbReference>
<keyword evidence="15" id="KW-1185">Reference proteome</keyword>
<dbReference type="GO" id="GO:0008408">
    <property type="term" value="F:3'-5' exonuclease activity"/>
    <property type="evidence" value="ECO:0007669"/>
    <property type="project" value="InterPro"/>
</dbReference>
<dbReference type="Pfam" id="PF14579">
    <property type="entry name" value="HHH_6"/>
    <property type="match status" value="1"/>
</dbReference>